<accession>A0A673JHK8</accession>
<feature type="region of interest" description="Disordered" evidence="9">
    <location>
        <begin position="45"/>
        <end position="64"/>
    </location>
</feature>
<sequence length="362" mass="41187">MYRRLLININQVRNRFIHTHNTRLTLPSTKCKERESFAPNEVNAEVNTDGQKNTEMNEGTDISNATLTSQLETEPVVKPEDSKQLEKTKSGKESLLELLGAMKVEVTTVRKIRPSKTPRMSESESSNIFLYFSGTLNPALVAAVSAAASTLPNRHQAESELLKQLRKHEAIPDTQRRADLGHIIADMKVGKRPNGRSNVRPTSQISFDDDGKGYTQDKGITSELGVRRRKSPFTSKRLNLFAAGAEQDTLSDLGPTLWDIDLANQIVQGTNQMPRNGFEEMIQWTKEDKLWQYPINNEAGLEEEASVPFHEHVFLEKHLDESFPQQGPVRHFMELVITGLEHIYWFRDYFRQKEDVLKEAEA</sequence>
<dbReference type="PANTHER" id="PTHR13231">
    <property type="entry name" value="MITOCHONDRIAL RIBOSOMAL PROTEIN S31"/>
    <property type="match status" value="1"/>
</dbReference>
<dbReference type="Ensembl" id="ENSSRHT00000052696.1">
    <property type="protein sequence ID" value="ENSSRHP00000051250.1"/>
    <property type="gene ID" value="ENSSRHG00000025818.1"/>
</dbReference>
<keyword evidence="3" id="KW-0809">Transit peptide</keyword>
<evidence type="ECO:0000256" key="4">
    <source>
        <dbReference type="ARBA" id="ARBA00022980"/>
    </source>
</evidence>
<evidence type="ECO:0000256" key="3">
    <source>
        <dbReference type="ARBA" id="ARBA00022946"/>
    </source>
</evidence>
<reference evidence="10" key="1">
    <citation type="submission" date="2025-08" db="UniProtKB">
        <authorList>
            <consortium name="Ensembl"/>
        </authorList>
    </citation>
    <scope>IDENTIFICATION</scope>
</reference>
<proteinExistence type="inferred from homology"/>
<keyword evidence="6" id="KW-0687">Ribonucleoprotein</keyword>
<evidence type="ECO:0000256" key="9">
    <source>
        <dbReference type="SAM" id="MobiDB-lite"/>
    </source>
</evidence>
<dbReference type="PANTHER" id="PTHR13231:SF3">
    <property type="entry name" value="SMALL RIBOSOMAL SUBUNIT PROTEIN MS31"/>
    <property type="match status" value="1"/>
</dbReference>
<gene>
    <name evidence="10" type="primary">LOC107726375</name>
</gene>
<evidence type="ECO:0000313" key="11">
    <source>
        <dbReference type="Proteomes" id="UP000472270"/>
    </source>
</evidence>
<keyword evidence="4" id="KW-0689">Ribosomal protein</keyword>
<dbReference type="Pfam" id="PF15433">
    <property type="entry name" value="MRP-S31"/>
    <property type="match status" value="1"/>
</dbReference>
<name>A0A673JHK8_9TELE</name>
<evidence type="ECO:0000256" key="7">
    <source>
        <dbReference type="ARBA" id="ARBA00035133"/>
    </source>
</evidence>
<protein>
    <recommendedName>
        <fullName evidence="7">Small ribosomal subunit protein mS31</fullName>
    </recommendedName>
    <alternativeName>
        <fullName evidence="8">28S ribosomal protein S31, mitochondrial</fullName>
    </alternativeName>
</protein>
<evidence type="ECO:0000256" key="5">
    <source>
        <dbReference type="ARBA" id="ARBA00023128"/>
    </source>
</evidence>
<comment type="similarity">
    <text evidence="2">Belongs to the mitochondrion-specific ribosomal protein mS31 family.</text>
</comment>
<dbReference type="AlphaFoldDB" id="A0A673JHK8"/>
<evidence type="ECO:0000256" key="8">
    <source>
        <dbReference type="ARBA" id="ARBA00035363"/>
    </source>
</evidence>
<keyword evidence="11" id="KW-1185">Reference proteome</keyword>
<feature type="region of interest" description="Disordered" evidence="9">
    <location>
        <begin position="190"/>
        <end position="218"/>
    </location>
</feature>
<evidence type="ECO:0000256" key="2">
    <source>
        <dbReference type="ARBA" id="ARBA00011057"/>
    </source>
</evidence>
<dbReference type="GO" id="GO:0003735">
    <property type="term" value="F:structural constituent of ribosome"/>
    <property type="evidence" value="ECO:0007669"/>
    <property type="project" value="InterPro"/>
</dbReference>
<dbReference type="Proteomes" id="UP000472270">
    <property type="component" value="Unassembled WGS sequence"/>
</dbReference>
<organism evidence="10 11">
    <name type="scientific">Sinocyclocheilus rhinocerous</name>
    <dbReference type="NCBI Taxonomy" id="307959"/>
    <lineage>
        <taxon>Eukaryota</taxon>
        <taxon>Metazoa</taxon>
        <taxon>Chordata</taxon>
        <taxon>Craniata</taxon>
        <taxon>Vertebrata</taxon>
        <taxon>Euteleostomi</taxon>
        <taxon>Actinopterygii</taxon>
        <taxon>Neopterygii</taxon>
        <taxon>Teleostei</taxon>
        <taxon>Ostariophysi</taxon>
        <taxon>Cypriniformes</taxon>
        <taxon>Cyprinidae</taxon>
        <taxon>Cyprininae</taxon>
        <taxon>Sinocyclocheilus</taxon>
    </lineage>
</organism>
<evidence type="ECO:0000256" key="6">
    <source>
        <dbReference type="ARBA" id="ARBA00023274"/>
    </source>
</evidence>
<evidence type="ECO:0000313" key="10">
    <source>
        <dbReference type="Ensembl" id="ENSSRHP00000051250.1"/>
    </source>
</evidence>
<keyword evidence="5" id="KW-0496">Mitochondrion</keyword>
<dbReference type="InterPro" id="IPR026299">
    <property type="entry name" value="MRP-S31"/>
</dbReference>
<feature type="compositionally biased region" description="Polar residues" evidence="9">
    <location>
        <begin position="195"/>
        <end position="206"/>
    </location>
</feature>
<dbReference type="GO" id="GO:0005763">
    <property type="term" value="C:mitochondrial small ribosomal subunit"/>
    <property type="evidence" value="ECO:0007669"/>
    <property type="project" value="InterPro"/>
</dbReference>
<reference evidence="10" key="2">
    <citation type="submission" date="2025-09" db="UniProtKB">
        <authorList>
            <consortium name="Ensembl"/>
        </authorList>
    </citation>
    <scope>IDENTIFICATION</scope>
</reference>
<comment type="subcellular location">
    <subcellularLocation>
        <location evidence="1">Mitochondrion</location>
    </subcellularLocation>
</comment>
<evidence type="ECO:0000256" key="1">
    <source>
        <dbReference type="ARBA" id="ARBA00004173"/>
    </source>
</evidence>